<dbReference type="FunFam" id="3.40.50.450:FF:000002">
    <property type="entry name" value="ATP-dependent 6-phosphofructokinase"/>
    <property type="match status" value="1"/>
</dbReference>
<keyword evidence="4" id="KW-0963">Cytoplasm</keyword>
<evidence type="ECO:0000256" key="2">
    <source>
        <dbReference type="ARBA" id="ARBA00002659"/>
    </source>
</evidence>
<dbReference type="PIRSF" id="PIRSF000534">
    <property type="entry name" value="PPi_PFK_TP0108"/>
    <property type="match status" value="1"/>
</dbReference>
<evidence type="ECO:0000256" key="6">
    <source>
        <dbReference type="ARBA" id="ARBA00022679"/>
    </source>
</evidence>
<evidence type="ECO:0000256" key="5">
    <source>
        <dbReference type="ARBA" id="ARBA00022533"/>
    </source>
</evidence>
<dbReference type="InterPro" id="IPR035966">
    <property type="entry name" value="PKF_sf"/>
</dbReference>
<keyword evidence="6" id="KW-0808">Transferase</keyword>
<name>A0A8T2WPG8_POPDE</name>
<accession>A0A8T2WPG8</accession>
<evidence type="ECO:0000313" key="17">
    <source>
        <dbReference type="Proteomes" id="UP000807159"/>
    </source>
</evidence>
<evidence type="ECO:0000256" key="8">
    <source>
        <dbReference type="ARBA" id="ARBA00022741"/>
    </source>
</evidence>
<keyword evidence="9" id="KW-0418">Kinase</keyword>
<dbReference type="GO" id="GO:0006002">
    <property type="term" value="P:fructose 6-phosphate metabolic process"/>
    <property type="evidence" value="ECO:0007669"/>
    <property type="project" value="InterPro"/>
</dbReference>
<sequence length="373" mass="41140">MYGVTRVLGIEGGYKGFYARNTIPLTPKVVNDIHKRGGTILGTSRGGHDTSKIVHSIQDRGINQVYIIGGDGTQKGASVIFEEIRRRGLKVVVAGIPKTIDNDIPVIDRSFGFDTAVEEAQRAINAAHVEAESVENGIGLVKLMGRYSGFIAMYATLASRDVDCCLIPESPFYLDGKGGLYEYIEKQLKENGHMVIVIAEGAGQELLSESMQQDASGNKLLQDVGLWISQGIKDYFSKQKKMTINLKYIDPTYMIRAVPGNAADNVYCTLLAQSVVHGAMAGYTGFTSGLVNGRQTYIPFYRINEKQHKVVITDRMWARLLSSTNQPSFISNKEVIEDRKEHISGEEKNEETQLLDDENCADVVPENVDDSHP</sequence>
<dbReference type="FunFam" id="3.40.50.460:FF:000018">
    <property type="entry name" value="Phosphofructokinase"/>
    <property type="match status" value="1"/>
</dbReference>
<comment type="cofactor">
    <cofactor evidence="1">
        <name>Mg(2+)</name>
        <dbReference type="ChEBI" id="CHEBI:18420"/>
    </cofactor>
</comment>
<dbReference type="GO" id="GO:0046872">
    <property type="term" value="F:metal ion binding"/>
    <property type="evidence" value="ECO:0007669"/>
    <property type="project" value="UniProtKB-KW"/>
</dbReference>
<comment type="subcellular location">
    <subcellularLocation>
        <location evidence="3">Cytoplasm</location>
    </subcellularLocation>
</comment>
<evidence type="ECO:0000256" key="4">
    <source>
        <dbReference type="ARBA" id="ARBA00022490"/>
    </source>
</evidence>
<dbReference type="GO" id="GO:0003872">
    <property type="term" value="F:6-phosphofructokinase activity"/>
    <property type="evidence" value="ECO:0007669"/>
    <property type="project" value="UniProtKB-EC"/>
</dbReference>
<reference evidence="16" key="1">
    <citation type="journal article" date="2021" name="J. Hered.">
        <title>Genome Assembly of Salicaceae Populus deltoides (Eastern Cottonwood) I-69 Based on Nanopore Sequencing and Hi-C Technologies.</title>
        <authorList>
            <person name="Bai S."/>
            <person name="Wu H."/>
            <person name="Zhang J."/>
            <person name="Pan Z."/>
            <person name="Zhao W."/>
            <person name="Li Z."/>
            <person name="Tong C."/>
        </authorList>
    </citation>
    <scope>NUCLEOTIDE SEQUENCE</scope>
    <source>
        <tissue evidence="16">Leaf</tissue>
    </source>
</reference>
<dbReference type="EMBL" id="JACEGQ020000018">
    <property type="protein sequence ID" value="KAH8482302.1"/>
    <property type="molecule type" value="Genomic_DNA"/>
</dbReference>
<dbReference type="SUPFAM" id="SSF53784">
    <property type="entry name" value="Phosphofructokinase"/>
    <property type="match status" value="1"/>
</dbReference>
<dbReference type="InterPro" id="IPR012004">
    <property type="entry name" value="PyroP-dep_PFK_TP0108"/>
</dbReference>
<evidence type="ECO:0000256" key="1">
    <source>
        <dbReference type="ARBA" id="ARBA00001946"/>
    </source>
</evidence>
<keyword evidence="12" id="KW-0324">Glycolysis</keyword>
<dbReference type="Pfam" id="PF00365">
    <property type="entry name" value="PFK"/>
    <property type="match status" value="1"/>
</dbReference>
<evidence type="ECO:0000313" key="16">
    <source>
        <dbReference type="EMBL" id="KAH8482302.1"/>
    </source>
</evidence>
<dbReference type="GO" id="GO:0005829">
    <property type="term" value="C:cytosol"/>
    <property type="evidence" value="ECO:0007669"/>
    <property type="project" value="UniProtKB-ARBA"/>
</dbReference>
<dbReference type="GO" id="GO:0005524">
    <property type="term" value="F:ATP binding"/>
    <property type="evidence" value="ECO:0007669"/>
    <property type="project" value="UniProtKB-KW"/>
</dbReference>
<feature type="compositionally biased region" description="Basic and acidic residues" evidence="14">
    <location>
        <begin position="340"/>
        <end position="351"/>
    </location>
</feature>
<comment type="function">
    <text evidence="2">Catalyzes the phosphorylation of D-fructose 6-phosphate to fructose 1,6-bisphosphate by ATP, the first committing step of glycolysis.</text>
</comment>
<dbReference type="InterPro" id="IPR000023">
    <property type="entry name" value="Phosphofructokinase_dom"/>
</dbReference>
<evidence type="ECO:0000256" key="14">
    <source>
        <dbReference type="SAM" id="MobiDB-lite"/>
    </source>
</evidence>
<feature type="region of interest" description="Disordered" evidence="14">
    <location>
        <begin position="340"/>
        <end position="373"/>
    </location>
</feature>
<keyword evidence="11" id="KW-0460">Magnesium</keyword>
<dbReference type="AlphaFoldDB" id="A0A8T2WPG8"/>
<keyword evidence="17" id="KW-1185">Reference proteome</keyword>
<feature type="domain" description="Phosphofructokinase" evidence="15">
    <location>
        <begin position="5"/>
        <end position="277"/>
    </location>
</feature>
<comment type="catalytic activity">
    <reaction evidence="13">
        <text>beta-D-fructose 6-phosphate + ATP = beta-D-fructose 1,6-bisphosphate + ADP + H(+)</text>
        <dbReference type="Rhea" id="RHEA:16109"/>
        <dbReference type="ChEBI" id="CHEBI:15378"/>
        <dbReference type="ChEBI" id="CHEBI:30616"/>
        <dbReference type="ChEBI" id="CHEBI:32966"/>
        <dbReference type="ChEBI" id="CHEBI:57634"/>
        <dbReference type="ChEBI" id="CHEBI:456216"/>
        <dbReference type="EC" id="2.7.1.11"/>
    </reaction>
</comment>
<proteinExistence type="predicted"/>
<evidence type="ECO:0000256" key="9">
    <source>
        <dbReference type="ARBA" id="ARBA00022777"/>
    </source>
</evidence>
<dbReference type="Proteomes" id="UP000807159">
    <property type="component" value="Chromosome 18"/>
</dbReference>
<dbReference type="PANTHER" id="PTHR45770">
    <property type="entry name" value="ATP-DEPENDENT 6-PHOSPHOFRUCTOKINASE 1"/>
    <property type="match status" value="1"/>
</dbReference>
<evidence type="ECO:0000256" key="12">
    <source>
        <dbReference type="ARBA" id="ARBA00023152"/>
    </source>
</evidence>
<evidence type="ECO:0000256" key="10">
    <source>
        <dbReference type="ARBA" id="ARBA00022840"/>
    </source>
</evidence>
<keyword evidence="7" id="KW-0479">Metal-binding</keyword>
<evidence type="ECO:0000256" key="11">
    <source>
        <dbReference type="ARBA" id="ARBA00022842"/>
    </source>
</evidence>
<keyword evidence="8" id="KW-0547">Nucleotide-binding</keyword>
<dbReference type="InterPro" id="IPR022953">
    <property type="entry name" value="ATP_PFK"/>
</dbReference>
<evidence type="ECO:0000256" key="13">
    <source>
        <dbReference type="ARBA" id="ARBA00048070"/>
    </source>
</evidence>
<dbReference type="NCBIfam" id="NF005301">
    <property type="entry name" value="PRK06830.1"/>
    <property type="match status" value="1"/>
</dbReference>
<evidence type="ECO:0000256" key="7">
    <source>
        <dbReference type="ARBA" id="ARBA00022723"/>
    </source>
</evidence>
<gene>
    <name evidence="16" type="ORF">H0E87_029663</name>
</gene>
<protein>
    <recommendedName>
        <fullName evidence="15">Phosphofructokinase domain-containing protein</fullName>
    </recommendedName>
</protein>
<dbReference type="InterPro" id="IPR050929">
    <property type="entry name" value="PFKA"/>
</dbReference>
<dbReference type="Gene3D" id="3.40.50.460">
    <property type="entry name" value="Phosphofructokinase domain"/>
    <property type="match status" value="1"/>
</dbReference>
<comment type="caution">
    <text evidence="16">The sequence shown here is derived from an EMBL/GenBank/DDBJ whole genome shotgun (WGS) entry which is preliminary data.</text>
</comment>
<keyword evidence="10" id="KW-0067">ATP-binding</keyword>
<dbReference type="PRINTS" id="PR00476">
    <property type="entry name" value="PHFRCTKINASE"/>
</dbReference>
<organism evidence="16 17">
    <name type="scientific">Populus deltoides</name>
    <name type="common">Eastern poplar</name>
    <name type="synonym">Eastern cottonwood</name>
    <dbReference type="NCBI Taxonomy" id="3696"/>
    <lineage>
        <taxon>Eukaryota</taxon>
        <taxon>Viridiplantae</taxon>
        <taxon>Streptophyta</taxon>
        <taxon>Embryophyta</taxon>
        <taxon>Tracheophyta</taxon>
        <taxon>Spermatophyta</taxon>
        <taxon>Magnoliopsida</taxon>
        <taxon>eudicotyledons</taxon>
        <taxon>Gunneridae</taxon>
        <taxon>Pentapetalae</taxon>
        <taxon>rosids</taxon>
        <taxon>fabids</taxon>
        <taxon>Malpighiales</taxon>
        <taxon>Salicaceae</taxon>
        <taxon>Saliceae</taxon>
        <taxon>Populus</taxon>
    </lineage>
</organism>
<evidence type="ECO:0000259" key="15">
    <source>
        <dbReference type="Pfam" id="PF00365"/>
    </source>
</evidence>
<keyword evidence="5" id="KW-0021">Allosteric enzyme</keyword>
<evidence type="ECO:0000256" key="3">
    <source>
        <dbReference type="ARBA" id="ARBA00004496"/>
    </source>
</evidence>